<dbReference type="InterPro" id="IPR040976">
    <property type="entry name" value="Pkinase_fungal"/>
</dbReference>
<dbReference type="GO" id="GO:0004672">
    <property type="term" value="F:protein kinase activity"/>
    <property type="evidence" value="ECO:0007669"/>
    <property type="project" value="InterPro"/>
</dbReference>
<dbReference type="Proteomes" id="UP000092993">
    <property type="component" value="Unassembled WGS sequence"/>
</dbReference>
<organism evidence="3 4">
    <name type="scientific">Grifola frondosa</name>
    <name type="common">Maitake</name>
    <name type="synonym">Polyporus frondosus</name>
    <dbReference type="NCBI Taxonomy" id="5627"/>
    <lineage>
        <taxon>Eukaryota</taxon>
        <taxon>Fungi</taxon>
        <taxon>Dikarya</taxon>
        <taxon>Basidiomycota</taxon>
        <taxon>Agaricomycotina</taxon>
        <taxon>Agaricomycetes</taxon>
        <taxon>Polyporales</taxon>
        <taxon>Grifolaceae</taxon>
        <taxon>Grifola</taxon>
    </lineage>
</organism>
<name>A0A1C7ML93_GRIFR</name>
<evidence type="ECO:0000313" key="3">
    <source>
        <dbReference type="EMBL" id="OBZ77437.1"/>
    </source>
</evidence>
<dbReference type="InterPro" id="IPR011009">
    <property type="entry name" value="Kinase-like_dom_sf"/>
</dbReference>
<dbReference type="EMBL" id="LUGG01000002">
    <property type="protein sequence ID" value="OBZ77437.1"/>
    <property type="molecule type" value="Genomic_DNA"/>
</dbReference>
<feature type="region of interest" description="Disordered" evidence="1">
    <location>
        <begin position="295"/>
        <end position="318"/>
    </location>
</feature>
<dbReference type="AlphaFoldDB" id="A0A1C7ML93"/>
<evidence type="ECO:0000256" key="1">
    <source>
        <dbReference type="SAM" id="MobiDB-lite"/>
    </source>
</evidence>
<protein>
    <recommendedName>
        <fullName evidence="2">Fungal-type protein kinase domain-containing protein</fullName>
    </recommendedName>
</protein>
<reference evidence="3 4" key="1">
    <citation type="submission" date="2016-03" db="EMBL/GenBank/DDBJ databases">
        <title>Whole genome sequencing of Grifola frondosa 9006-11.</title>
        <authorList>
            <person name="Min B."/>
            <person name="Park H."/>
            <person name="Kim J.-G."/>
            <person name="Cho H."/>
            <person name="Oh Y.-L."/>
            <person name="Kong W.-S."/>
            <person name="Choi I.-G."/>
        </authorList>
    </citation>
    <scope>NUCLEOTIDE SEQUENCE [LARGE SCALE GENOMIC DNA]</scope>
    <source>
        <strain evidence="3 4">9006-11</strain>
    </source>
</reference>
<evidence type="ECO:0000259" key="2">
    <source>
        <dbReference type="Pfam" id="PF17667"/>
    </source>
</evidence>
<evidence type="ECO:0000313" key="4">
    <source>
        <dbReference type="Proteomes" id="UP000092993"/>
    </source>
</evidence>
<feature type="domain" description="Fungal-type protein kinase" evidence="2">
    <location>
        <begin position="81"/>
        <end position="217"/>
    </location>
</feature>
<dbReference type="OrthoDB" id="2757790at2759"/>
<accession>A0A1C7ML93</accession>
<dbReference type="Gene3D" id="1.10.510.10">
    <property type="entry name" value="Transferase(Phosphotransferase) domain 1"/>
    <property type="match status" value="1"/>
</dbReference>
<dbReference type="PROSITE" id="PS00109">
    <property type="entry name" value="PROTEIN_KINASE_TYR"/>
    <property type="match status" value="1"/>
</dbReference>
<sequence length="421" mass="47891">MANPQLSGIFCKLHLALEAFAMLALLAKGCLGALSGLANSLPHLSNLHRKIKFTFDIWRDMPLSLRSACISEDSEGDKRFPPVKLIHYRMVEAEVGKPLGEFESGRDLVKYIHDCVVAHDDAVNIARILHRDISSGNMLMFPLKCTYVNGSKRWLWKGLLNDWELSKPIAQPGTAAEARRADRTGTWQFMSKSILTDKFRAPTVQDELESFFYVLLYFGVTFSNEKELQFSGDDRVAHNPFNELIATMLSWFHGRYFVETQRRRPDLSSGGTLIQTPDSDQLPIDKYDIVGDQTLQDEDEDEPPARPSNLPKNLRGRSLPGRRLLRSWMDIAQYANCCQKPSDERIGQSRTNLEISCQRTIVLQGHARARTNPKMRNGLGMSLLMLTRSIFRGNVAEEGSLQASVFDRWPLCYRRRTRDLP</sequence>
<gene>
    <name evidence="3" type="ORF">A0H81_01959</name>
</gene>
<dbReference type="SUPFAM" id="SSF56112">
    <property type="entry name" value="Protein kinase-like (PK-like)"/>
    <property type="match status" value="1"/>
</dbReference>
<dbReference type="PANTHER" id="PTHR38248:SF2">
    <property type="entry name" value="FUNK1 11"/>
    <property type="match status" value="1"/>
</dbReference>
<proteinExistence type="predicted"/>
<keyword evidence="4" id="KW-1185">Reference proteome</keyword>
<dbReference type="InterPro" id="IPR008266">
    <property type="entry name" value="Tyr_kinase_AS"/>
</dbReference>
<dbReference type="Pfam" id="PF17667">
    <property type="entry name" value="Pkinase_fungal"/>
    <property type="match status" value="1"/>
</dbReference>
<comment type="caution">
    <text evidence="3">The sequence shown here is derived from an EMBL/GenBank/DDBJ whole genome shotgun (WGS) entry which is preliminary data.</text>
</comment>
<dbReference type="PANTHER" id="PTHR38248">
    <property type="entry name" value="FUNK1 6"/>
    <property type="match status" value="1"/>
</dbReference>